<organism evidence="2 3">
    <name type="scientific">Asticcacaulis machinosus</name>
    <dbReference type="NCBI Taxonomy" id="2984211"/>
    <lineage>
        <taxon>Bacteria</taxon>
        <taxon>Pseudomonadati</taxon>
        <taxon>Pseudomonadota</taxon>
        <taxon>Alphaproteobacteria</taxon>
        <taxon>Caulobacterales</taxon>
        <taxon>Caulobacteraceae</taxon>
        <taxon>Asticcacaulis</taxon>
    </lineage>
</organism>
<dbReference type="PROSITE" id="PS51257">
    <property type="entry name" value="PROKAR_LIPOPROTEIN"/>
    <property type="match status" value="1"/>
</dbReference>
<name>A0ABT5HHV9_9CAUL</name>
<dbReference type="EMBL" id="JAQQKV010000001">
    <property type="protein sequence ID" value="MDC7675777.1"/>
    <property type="molecule type" value="Genomic_DNA"/>
</dbReference>
<protein>
    <recommendedName>
        <fullName evidence="4">DUF3617 family protein</fullName>
    </recommendedName>
</protein>
<feature type="compositionally biased region" description="Pro residues" evidence="1">
    <location>
        <begin position="27"/>
        <end position="43"/>
    </location>
</feature>
<dbReference type="InterPro" id="IPR022061">
    <property type="entry name" value="DUF3617"/>
</dbReference>
<evidence type="ECO:0000256" key="1">
    <source>
        <dbReference type="SAM" id="MobiDB-lite"/>
    </source>
</evidence>
<evidence type="ECO:0000313" key="2">
    <source>
        <dbReference type="EMBL" id="MDC7675777.1"/>
    </source>
</evidence>
<feature type="region of interest" description="Disordered" evidence="1">
    <location>
        <begin position="19"/>
        <end position="43"/>
    </location>
</feature>
<evidence type="ECO:0000313" key="3">
    <source>
        <dbReference type="Proteomes" id="UP001218579"/>
    </source>
</evidence>
<dbReference type="Proteomes" id="UP001218579">
    <property type="component" value="Unassembled WGS sequence"/>
</dbReference>
<evidence type="ECO:0008006" key="4">
    <source>
        <dbReference type="Google" id="ProtNLM"/>
    </source>
</evidence>
<gene>
    <name evidence="2" type="ORF">PQU98_06535</name>
</gene>
<proteinExistence type="predicted"/>
<accession>A0ABT5HHV9</accession>
<reference evidence="2 3" key="1">
    <citation type="submission" date="2023-01" db="EMBL/GenBank/DDBJ databases">
        <title>Novel species of the genus Asticcacaulis isolated from rivers.</title>
        <authorList>
            <person name="Lu H."/>
        </authorList>
    </citation>
    <scope>NUCLEOTIDE SEQUENCE [LARGE SCALE GENOMIC DNA]</scope>
    <source>
        <strain evidence="2 3">LKC15W</strain>
    </source>
</reference>
<dbReference type="Pfam" id="PF12276">
    <property type="entry name" value="DUF3617"/>
    <property type="match status" value="1"/>
</dbReference>
<keyword evidence="3" id="KW-1185">Reference proteome</keyword>
<sequence length="201" mass="21324">MRSSYFIAAAVVAVTTLSGCGKKEEAPPPAPTPVVEAPKPPPMDTMPARKPGLWETAYSEEGSDGVAPVMKICIDAETDKHLGITGNDLSGDKCTKTAVSRMEDEDGKPYWAMIAECDMGSGGKTEINGKFVGDYTSNYTFTARSQTTGAALEHMNRVVNITVKSRRVGACPASMKGGDVIMPGDVKMNLFDMSVVPPEGQ</sequence>
<dbReference type="RefSeq" id="WP_272744099.1">
    <property type="nucleotide sequence ID" value="NZ_JAQQKV010000001.1"/>
</dbReference>
<comment type="caution">
    <text evidence="2">The sequence shown here is derived from an EMBL/GenBank/DDBJ whole genome shotgun (WGS) entry which is preliminary data.</text>
</comment>